<feature type="transmembrane region" description="Helical" evidence="1">
    <location>
        <begin position="136"/>
        <end position="163"/>
    </location>
</feature>
<name>A0A136A211_9ALTE</name>
<dbReference type="Pfam" id="PF11157">
    <property type="entry name" value="DUF2937"/>
    <property type="match status" value="1"/>
</dbReference>
<organism evidence="2 3">
    <name type="scientific">Paraglaciecola hydrolytica</name>
    <dbReference type="NCBI Taxonomy" id="1799789"/>
    <lineage>
        <taxon>Bacteria</taxon>
        <taxon>Pseudomonadati</taxon>
        <taxon>Pseudomonadota</taxon>
        <taxon>Gammaproteobacteria</taxon>
        <taxon>Alteromonadales</taxon>
        <taxon>Alteromonadaceae</taxon>
        <taxon>Paraglaciecola</taxon>
    </lineage>
</organism>
<dbReference type="PIRSF" id="PIRSF029393">
    <property type="entry name" value="UCP029393"/>
    <property type="match status" value="1"/>
</dbReference>
<protein>
    <recommendedName>
        <fullName evidence="4">DUF2937 domain-containing protein</fullName>
    </recommendedName>
</protein>
<gene>
    <name evidence="2" type="ORF">AX660_14000</name>
</gene>
<dbReference type="OrthoDB" id="7021410at2"/>
<keyword evidence="3" id="KW-1185">Reference proteome</keyword>
<dbReference type="Proteomes" id="UP000070299">
    <property type="component" value="Unassembled WGS sequence"/>
</dbReference>
<evidence type="ECO:0008006" key="4">
    <source>
        <dbReference type="Google" id="ProtNLM"/>
    </source>
</evidence>
<accession>A0A136A211</accession>
<sequence>MKMINDYVRLILFCAGLLLGIQIPALTDQYTKRVDAKLLESSQLLAGFQLTAERYFKGDIQQLIQHYKQSNDAVFKQDAQNIQFIFERVKRLKDEFAALQGNSLVKAFHVLVRHDSAIMQETLASYSYIIILDPMAFVWGFACALLLSSLVESLMKLLGLCIFKARRTS</sequence>
<comment type="caution">
    <text evidence="2">The sequence shown here is derived from an EMBL/GenBank/DDBJ whole genome shotgun (WGS) entry which is preliminary data.</text>
</comment>
<evidence type="ECO:0000313" key="2">
    <source>
        <dbReference type="EMBL" id="KXI29254.1"/>
    </source>
</evidence>
<keyword evidence="1" id="KW-1133">Transmembrane helix</keyword>
<dbReference type="AlphaFoldDB" id="A0A136A211"/>
<dbReference type="RefSeq" id="WP_068376438.1">
    <property type="nucleotide sequence ID" value="NZ_LSNE01000005.1"/>
</dbReference>
<dbReference type="InterPro" id="IPR016917">
    <property type="entry name" value="UCP029393"/>
</dbReference>
<dbReference type="InterPro" id="IPR022584">
    <property type="entry name" value="DUF2937"/>
</dbReference>
<dbReference type="STRING" id="1799789.AX660_14000"/>
<reference evidence="3" key="1">
    <citation type="submission" date="2016-02" db="EMBL/GenBank/DDBJ databases">
        <authorList>
            <person name="Schultz-Johansen M."/>
            <person name="Glaring M.A."/>
            <person name="Bech P.K."/>
            <person name="Stougaard P."/>
        </authorList>
    </citation>
    <scope>NUCLEOTIDE SEQUENCE [LARGE SCALE GENOMIC DNA]</scope>
    <source>
        <strain evidence="3">S66</strain>
    </source>
</reference>
<dbReference type="EMBL" id="LSNE01000005">
    <property type="protein sequence ID" value="KXI29254.1"/>
    <property type="molecule type" value="Genomic_DNA"/>
</dbReference>
<evidence type="ECO:0000256" key="1">
    <source>
        <dbReference type="SAM" id="Phobius"/>
    </source>
</evidence>
<proteinExistence type="predicted"/>
<keyword evidence="1" id="KW-0472">Membrane</keyword>
<evidence type="ECO:0000313" key="3">
    <source>
        <dbReference type="Proteomes" id="UP000070299"/>
    </source>
</evidence>
<keyword evidence="1" id="KW-0812">Transmembrane</keyword>